<dbReference type="SUPFAM" id="SSF54862">
    <property type="entry name" value="4Fe-4S ferredoxins"/>
    <property type="match status" value="1"/>
</dbReference>
<dbReference type="Pfam" id="PF12801">
    <property type="entry name" value="Fer4_5"/>
    <property type="match status" value="1"/>
</dbReference>
<evidence type="ECO:0000256" key="5">
    <source>
        <dbReference type="ARBA" id="ARBA00023004"/>
    </source>
</evidence>
<evidence type="ECO:0000256" key="3">
    <source>
        <dbReference type="ARBA" id="ARBA00022723"/>
    </source>
</evidence>
<feature type="compositionally biased region" description="Basic and acidic residues" evidence="7">
    <location>
        <begin position="8"/>
        <end position="20"/>
    </location>
</feature>
<feature type="transmembrane region" description="Helical" evidence="8">
    <location>
        <begin position="180"/>
        <end position="198"/>
    </location>
</feature>
<evidence type="ECO:0000256" key="6">
    <source>
        <dbReference type="ARBA" id="ARBA00023014"/>
    </source>
</evidence>
<dbReference type="GO" id="GO:0046872">
    <property type="term" value="F:metal ion binding"/>
    <property type="evidence" value="ECO:0007669"/>
    <property type="project" value="UniProtKB-KW"/>
</dbReference>
<proteinExistence type="predicted"/>
<keyword evidence="2" id="KW-0004">4Fe-4S</keyword>
<dbReference type="GO" id="GO:0051539">
    <property type="term" value="F:4 iron, 4 sulfur cluster binding"/>
    <property type="evidence" value="ECO:0007669"/>
    <property type="project" value="UniProtKB-KW"/>
</dbReference>
<feature type="region of interest" description="Disordered" evidence="7">
    <location>
        <begin position="1"/>
        <end position="20"/>
    </location>
</feature>
<keyword evidence="8" id="KW-0812">Transmembrane</keyword>
<dbReference type="InterPro" id="IPR017900">
    <property type="entry name" value="4Fe4S_Fe_S_CS"/>
</dbReference>
<dbReference type="GO" id="GO:0005886">
    <property type="term" value="C:plasma membrane"/>
    <property type="evidence" value="ECO:0007669"/>
    <property type="project" value="TreeGrafter"/>
</dbReference>
<keyword evidence="4" id="KW-0249">Electron transport</keyword>
<keyword evidence="1" id="KW-0813">Transport</keyword>
<dbReference type="EMBL" id="NVUS01000005">
    <property type="protein sequence ID" value="PCJ02061.1"/>
    <property type="molecule type" value="Genomic_DNA"/>
</dbReference>
<keyword evidence="6" id="KW-0411">Iron-sulfur</keyword>
<dbReference type="InterPro" id="IPR017896">
    <property type="entry name" value="4Fe4S_Fe-S-bd"/>
</dbReference>
<evidence type="ECO:0000256" key="4">
    <source>
        <dbReference type="ARBA" id="ARBA00022982"/>
    </source>
</evidence>
<dbReference type="InterPro" id="IPR013783">
    <property type="entry name" value="Ig-like_fold"/>
</dbReference>
<reference key="1">
    <citation type="submission" date="2017-08" db="EMBL/GenBank/DDBJ databases">
        <title>A dynamic microbial community with high functional redundancy inhabits the cold, oxic subseafloor aquifer.</title>
        <authorList>
            <person name="Tully B.J."/>
            <person name="Wheat C.G."/>
            <person name="Glazer B.T."/>
            <person name="Huber J.A."/>
        </authorList>
    </citation>
    <scope>NUCLEOTIDE SEQUENCE [LARGE SCALE GENOMIC DNA]</scope>
</reference>
<dbReference type="AlphaFoldDB" id="A0A2A4Z565"/>
<keyword evidence="8" id="KW-1133">Transmembrane helix</keyword>
<keyword evidence="5" id="KW-0408">Iron</keyword>
<evidence type="ECO:0000256" key="7">
    <source>
        <dbReference type="SAM" id="MobiDB-lite"/>
    </source>
</evidence>
<dbReference type="PROSITE" id="PS51379">
    <property type="entry name" value="4FE4S_FER_2"/>
    <property type="match status" value="1"/>
</dbReference>
<feature type="transmembrane region" description="Helical" evidence="8">
    <location>
        <begin position="53"/>
        <end position="72"/>
    </location>
</feature>
<organism evidence="10">
    <name type="scientific">OCS116 cluster bacterium</name>
    <dbReference type="NCBI Taxonomy" id="2030921"/>
    <lineage>
        <taxon>Bacteria</taxon>
        <taxon>Pseudomonadati</taxon>
        <taxon>Pseudomonadota</taxon>
        <taxon>Alphaproteobacteria</taxon>
        <taxon>OCS116 cluster</taxon>
    </lineage>
</organism>
<gene>
    <name evidence="10" type="primary">ccoG</name>
    <name evidence="10" type="ORF">COB13_05550</name>
</gene>
<evidence type="ECO:0000313" key="10">
    <source>
        <dbReference type="EMBL" id="PCJ02061.1"/>
    </source>
</evidence>
<evidence type="ECO:0000256" key="8">
    <source>
        <dbReference type="SAM" id="Phobius"/>
    </source>
</evidence>
<sequence length="512" mass="58548">MANLINNVKDKPAGDEDHPVAHDVEAVNGPLNRELFEAKKKIYPKRTKGNFRTFKWISMILLLGFYYIGPWIRWDRGPTSPNQAILVDFEHSRFYFFFIEIWPQELYYIAGLLIMSAFALFLVTASVGRAWCGYACPQTVWVDLFITVERWIEGDRNARMRLDKAPWTFRKIYLRVFKHGIWLLIAAATGGAWIFYFMDAPTLFNQLIHFEAASVAYGTIIFFVLATYTFGGHLREQVCTYMCPWPRIQAVMMDIDSLVVTYHGTRGEPRMSVKKAKKAAAANEPTGDCVDCNMCVVVCPMGIDIRDGIQLECITCGLCIDACNDVMDKVGKPRGLIAYDTINNEKIRQTNREATHADGIRWPWHNYRNYVYLGLFLLVGFVMLYSLSTRDRFAINALHDRNPLYVQLADGSIRNSFEIKLLNMQGKLRHFVIYTEGLEGASFTTTGTNQKDGKVIISIEPDRVKAFRAFVNVHRDDLPDGKQTDFRIIAEEINGGEKGIYKAKFHTPEKAK</sequence>
<dbReference type="InterPro" id="IPR051684">
    <property type="entry name" value="Electron_Trans/Redox"/>
</dbReference>
<feature type="domain" description="4Fe-4S ferredoxin-type" evidence="9">
    <location>
        <begin position="278"/>
        <end position="308"/>
    </location>
</feature>
<protein>
    <submittedName>
        <fullName evidence="10">Cytochrome c oxidase accessory protein CcoG</fullName>
    </submittedName>
</protein>
<reference evidence="10" key="2">
    <citation type="journal article" date="2018" name="ISME J.">
        <title>A dynamic microbial community with high functional redundancy inhabits the cold, oxic subseafloor aquifer.</title>
        <authorList>
            <person name="Tully B.J."/>
            <person name="Wheat C.G."/>
            <person name="Glazer B.T."/>
            <person name="Huber J.A."/>
        </authorList>
    </citation>
    <scope>NUCLEOTIDE SEQUENCE</scope>
    <source>
        <strain evidence="10">NORP83</strain>
    </source>
</reference>
<dbReference type="PANTHER" id="PTHR30176">
    <property type="entry name" value="FERREDOXIN-TYPE PROTEIN NAPH"/>
    <property type="match status" value="1"/>
</dbReference>
<feature type="transmembrane region" description="Helical" evidence="8">
    <location>
        <begin position="370"/>
        <end position="388"/>
    </location>
</feature>
<accession>A0A2A4Z565</accession>
<dbReference type="PANTHER" id="PTHR30176:SF3">
    <property type="entry name" value="FERREDOXIN-TYPE PROTEIN NAPH"/>
    <property type="match status" value="1"/>
</dbReference>
<dbReference type="InterPro" id="IPR032879">
    <property type="entry name" value="FixG_C"/>
</dbReference>
<name>A0A2A4Z565_9PROT</name>
<evidence type="ECO:0000259" key="9">
    <source>
        <dbReference type="PROSITE" id="PS51379"/>
    </source>
</evidence>
<evidence type="ECO:0000256" key="1">
    <source>
        <dbReference type="ARBA" id="ARBA00022448"/>
    </source>
</evidence>
<evidence type="ECO:0000256" key="2">
    <source>
        <dbReference type="ARBA" id="ARBA00022485"/>
    </source>
</evidence>
<dbReference type="Pfam" id="PF13746">
    <property type="entry name" value="Fer4_18"/>
    <property type="match status" value="1"/>
</dbReference>
<dbReference type="PROSITE" id="PS00198">
    <property type="entry name" value="4FE4S_FER_1"/>
    <property type="match status" value="1"/>
</dbReference>
<keyword evidence="8" id="KW-0472">Membrane</keyword>
<dbReference type="Pfam" id="PF11614">
    <property type="entry name" value="FixG_C"/>
    <property type="match status" value="1"/>
</dbReference>
<dbReference type="Gene3D" id="2.60.40.10">
    <property type="entry name" value="Immunoglobulins"/>
    <property type="match status" value="1"/>
</dbReference>
<dbReference type="NCBIfam" id="TIGR02745">
    <property type="entry name" value="ccoG_rdxA_fixG"/>
    <property type="match status" value="1"/>
</dbReference>
<dbReference type="InterPro" id="IPR014116">
    <property type="entry name" value="Cyt_c_oxidase_cbb3_FixG"/>
</dbReference>
<keyword evidence="3" id="KW-0479">Metal-binding</keyword>
<feature type="transmembrane region" description="Helical" evidence="8">
    <location>
        <begin position="106"/>
        <end position="125"/>
    </location>
</feature>
<comment type="caution">
    <text evidence="10">The sequence shown here is derived from an EMBL/GenBank/DDBJ whole genome shotgun (WGS) entry which is preliminary data.</text>
</comment>
<feature type="transmembrane region" description="Helical" evidence="8">
    <location>
        <begin position="210"/>
        <end position="230"/>
    </location>
</feature>